<evidence type="ECO:0000313" key="2">
    <source>
        <dbReference type="EMBL" id="QEN05848.1"/>
    </source>
</evidence>
<keyword evidence="3" id="KW-1185">Reference proteome</keyword>
<dbReference type="RefSeq" id="WP_149569082.1">
    <property type="nucleotide sequence ID" value="NZ_CP035807.1"/>
</dbReference>
<dbReference type="AlphaFoldDB" id="A0A5C1QEN6"/>
<dbReference type="Gene3D" id="1.25.40.10">
    <property type="entry name" value="Tetratricopeptide repeat domain"/>
    <property type="match status" value="1"/>
</dbReference>
<feature type="repeat" description="TPR" evidence="1">
    <location>
        <begin position="59"/>
        <end position="92"/>
    </location>
</feature>
<sequence length="294" mass="34927">MRNSLLIICLTLLSLPLFSLDKKPNWVNFQEAKMFYESGNFREALDYYLQVTKSPTPNPEAEYMIGLLYLEEGELEIAEEQILKAISLSHYLQVKEDLMFYKYSLAKVYLLKDDYDSYVSTLKDIIGKSSIDLQEVRDQRAYYDTILESGVNRLLHLYRKDADNVLNARIYLGYYYNSIGKYLESVNYLLSPMLSLVTEVINDNIKQDREYVFISMEQFFKEVGKNKRVQEYFEENDFYKLFYYLGESFYGLGLKEQANEFWELLVNSNLESKWINKAKKQLKDPSLEEWKFVY</sequence>
<organism evidence="2 3">
    <name type="scientific">Thiospirochaeta perfilievii</name>
    <dbReference type="NCBI Taxonomy" id="252967"/>
    <lineage>
        <taxon>Bacteria</taxon>
        <taxon>Pseudomonadati</taxon>
        <taxon>Spirochaetota</taxon>
        <taxon>Spirochaetia</taxon>
        <taxon>Spirochaetales</taxon>
        <taxon>Spirochaetaceae</taxon>
        <taxon>Thiospirochaeta</taxon>
    </lineage>
</organism>
<accession>A0A5C1QEN6</accession>
<reference evidence="2 3" key="1">
    <citation type="submission" date="2019-02" db="EMBL/GenBank/DDBJ databases">
        <authorList>
            <person name="Fomenkov A."/>
            <person name="Dubinina G."/>
            <person name="Grabovich M."/>
            <person name="Vincze T."/>
            <person name="Roberts R.J."/>
        </authorList>
    </citation>
    <scope>NUCLEOTIDE SEQUENCE [LARGE SCALE GENOMIC DNA]</scope>
    <source>
        <strain evidence="2 3">P</strain>
    </source>
</reference>
<evidence type="ECO:0000313" key="3">
    <source>
        <dbReference type="Proteomes" id="UP000323824"/>
    </source>
</evidence>
<gene>
    <name evidence="2" type="ORF">EW093_14440</name>
</gene>
<dbReference type="InterPro" id="IPR011990">
    <property type="entry name" value="TPR-like_helical_dom_sf"/>
</dbReference>
<dbReference type="PROSITE" id="PS50005">
    <property type="entry name" value="TPR"/>
    <property type="match status" value="1"/>
</dbReference>
<evidence type="ECO:0000256" key="1">
    <source>
        <dbReference type="PROSITE-ProRule" id="PRU00339"/>
    </source>
</evidence>
<dbReference type="SUPFAM" id="SSF48452">
    <property type="entry name" value="TPR-like"/>
    <property type="match status" value="1"/>
</dbReference>
<dbReference type="InterPro" id="IPR019734">
    <property type="entry name" value="TPR_rpt"/>
</dbReference>
<dbReference type="EMBL" id="CP035807">
    <property type="protein sequence ID" value="QEN05848.1"/>
    <property type="molecule type" value="Genomic_DNA"/>
</dbReference>
<protein>
    <submittedName>
        <fullName evidence="2">Uncharacterized protein</fullName>
    </submittedName>
</protein>
<dbReference type="KEGG" id="sper:EW093_14440"/>
<proteinExistence type="predicted"/>
<keyword evidence="1" id="KW-0802">TPR repeat</keyword>
<dbReference type="Proteomes" id="UP000323824">
    <property type="component" value="Chromosome"/>
</dbReference>
<name>A0A5C1QEN6_9SPIO</name>
<reference evidence="2 3" key="2">
    <citation type="submission" date="2019-09" db="EMBL/GenBank/DDBJ databases">
        <title>Complete Genome Sequence and Methylome Analysis of free living Spirochaetas.</title>
        <authorList>
            <person name="Leshcheva N."/>
            <person name="Mikheeva N."/>
        </authorList>
    </citation>
    <scope>NUCLEOTIDE SEQUENCE [LARGE SCALE GENOMIC DNA]</scope>
    <source>
        <strain evidence="2 3">P</strain>
    </source>
</reference>